<reference evidence="3 4" key="1">
    <citation type="submission" date="2021-02" db="EMBL/GenBank/DDBJ databases">
        <title>Complete genome sequence of Lactococcus lactis strain K_LL004.</title>
        <authorList>
            <person name="Kim H.B."/>
        </authorList>
    </citation>
    <scope>NUCLEOTIDE SEQUENCE [LARGE SCALE GENOMIC DNA]</scope>
    <source>
        <strain evidence="3 4">K_LL004</strain>
    </source>
</reference>
<evidence type="ECO:0000313" key="4">
    <source>
        <dbReference type="Proteomes" id="UP000663608"/>
    </source>
</evidence>
<evidence type="ECO:0000259" key="2">
    <source>
        <dbReference type="Pfam" id="PF04394"/>
    </source>
</evidence>
<dbReference type="AlphaFoldDB" id="A0AA45KI04"/>
<evidence type="ECO:0000313" key="3">
    <source>
        <dbReference type="EMBL" id="QSE77604.1"/>
    </source>
</evidence>
<proteinExistence type="predicted"/>
<name>A0AA45KI04_9LACT</name>
<keyword evidence="1" id="KW-0175">Coiled coil</keyword>
<keyword evidence="4" id="KW-1185">Reference proteome</keyword>
<dbReference type="Pfam" id="PF04394">
    <property type="entry name" value="DUF536"/>
    <property type="match status" value="1"/>
</dbReference>
<dbReference type="Proteomes" id="UP000663608">
    <property type="component" value="Chromosome"/>
</dbReference>
<accession>A0AA45KI04</accession>
<dbReference type="EMBL" id="CP070872">
    <property type="protein sequence ID" value="QSE77604.1"/>
    <property type="molecule type" value="Genomic_DNA"/>
</dbReference>
<organism evidence="3 4">
    <name type="scientific">Lactococcus taiwanensis</name>
    <dbReference type="NCBI Taxonomy" id="1151742"/>
    <lineage>
        <taxon>Bacteria</taxon>
        <taxon>Bacillati</taxon>
        <taxon>Bacillota</taxon>
        <taxon>Bacilli</taxon>
        <taxon>Lactobacillales</taxon>
        <taxon>Streptococcaceae</taxon>
        <taxon>Lactococcus</taxon>
    </lineage>
</organism>
<gene>
    <name evidence="3" type="ORF">JW886_00890</name>
</gene>
<dbReference type="RefSeq" id="WP_075526022.1">
    <property type="nucleotide sequence ID" value="NZ_CP070381.1"/>
</dbReference>
<protein>
    <submittedName>
        <fullName evidence="3">DUF536 domain-containing protein</fullName>
    </submittedName>
</protein>
<dbReference type="InterPro" id="IPR007489">
    <property type="entry name" value="RocS-like_C"/>
</dbReference>
<dbReference type="KEGG" id="lti:JW886_00890"/>
<feature type="coiled-coil region" evidence="1">
    <location>
        <begin position="90"/>
        <end position="145"/>
    </location>
</feature>
<sequence length="176" mass="19733">MDDMETKTVSELAELFGVTRQAMNKRVKSLDPKFVEKNEKNVTVVTKEGIHELEGLYGKVVTAQAEMLEKQGSPSADLALQSDDAASAAYEMISALMKDKNAEIERLNSQLVAKDQQLTVKDSQIAEKDAQIKKQQELMEKALTDQNQFFTDLQEQIQNAGNVESKGFFGRLFKKK</sequence>
<feature type="domain" description="Regulator of chromosome segregation-like C-terminal" evidence="2">
    <location>
        <begin position="115"/>
        <end position="156"/>
    </location>
</feature>
<evidence type="ECO:0000256" key="1">
    <source>
        <dbReference type="SAM" id="Coils"/>
    </source>
</evidence>